<organism evidence="7 8">
    <name type="scientific">Verminephrobacter aporrectodeae subsp. tuberculatae</name>
    <dbReference type="NCBI Taxonomy" id="1110392"/>
    <lineage>
        <taxon>Bacteria</taxon>
        <taxon>Pseudomonadati</taxon>
        <taxon>Pseudomonadota</taxon>
        <taxon>Betaproteobacteria</taxon>
        <taxon>Burkholderiales</taxon>
        <taxon>Comamonadaceae</taxon>
        <taxon>Verminephrobacter</taxon>
    </lineage>
</organism>
<keyword evidence="1" id="KW-0805">Transcription regulation</keyword>
<dbReference type="Pfam" id="PF01380">
    <property type="entry name" value="SIS"/>
    <property type="match status" value="1"/>
</dbReference>
<dbReference type="InterPro" id="IPR001347">
    <property type="entry name" value="SIS_dom"/>
</dbReference>
<keyword evidence="2" id="KW-0238">DNA-binding</keyword>
<dbReference type="InterPro" id="IPR036388">
    <property type="entry name" value="WH-like_DNA-bd_sf"/>
</dbReference>
<dbReference type="Proteomes" id="UP001208935">
    <property type="component" value="Unassembled WGS sequence"/>
</dbReference>
<dbReference type="PROSITE" id="PS51071">
    <property type="entry name" value="HTH_RPIR"/>
    <property type="match status" value="1"/>
</dbReference>
<comment type="caution">
    <text evidence="7">The sequence shown here is derived from an EMBL/GenBank/DDBJ whole genome shotgun (WGS) entry which is preliminary data.</text>
</comment>
<evidence type="ECO:0000256" key="1">
    <source>
        <dbReference type="ARBA" id="ARBA00023015"/>
    </source>
</evidence>
<feature type="domain" description="SIS" evidence="6">
    <location>
        <begin position="126"/>
        <end position="257"/>
    </location>
</feature>
<dbReference type="Gene3D" id="3.40.50.10490">
    <property type="entry name" value="Glucose-6-phosphate isomerase like protein, domain 1"/>
    <property type="match status" value="1"/>
</dbReference>
<dbReference type="InterPro" id="IPR047640">
    <property type="entry name" value="RpiR-like"/>
</dbReference>
<dbReference type="SUPFAM" id="SSF46689">
    <property type="entry name" value="Homeodomain-like"/>
    <property type="match status" value="1"/>
</dbReference>
<dbReference type="Pfam" id="PF01418">
    <property type="entry name" value="HTH_6"/>
    <property type="match status" value="1"/>
</dbReference>
<dbReference type="InterPro" id="IPR000281">
    <property type="entry name" value="HTH_RpiR"/>
</dbReference>
<keyword evidence="4" id="KW-0804">Transcription</keyword>
<name>A0ABT3KZW7_9BURK</name>
<dbReference type="PANTHER" id="PTHR30514:SF18">
    <property type="entry name" value="RPIR-FAMILY TRANSCRIPTIONAL REGULATOR"/>
    <property type="match status" value="1"/>
</dbReference>
<evidence type="ECO:0000313" key="7">
    <source>
        <dbReference type="EMBL" id="MCW5323360.1"/>
    </source>
</evidence>
<reference evidence="8" key="1">
    <citation type="submission" date="2023-07" db="EMBL/GenBank/DDBJ databases">
        <title>Verminephrobacter genomes.</title>
        <authorList>
            <person name="Lund M.B."/>
        </authorList>
    </citation>
    <scope>NUCLEOTIDE SEQUENCE [LARGE SCALE GENOMIC DNA]</scope>
    <source>
        <strain evidence="8">AtM5-05</strain>
    </source>
</reference>
<keyword evidence="3" id="KW-0324">Glycolysis</keyword>
<dbReference type="PANTHER" id="PTHR30514">
    <property type="entry name" value="GLUCOKINASE"/>
    <property type="match status" value="1"/>
</dbReference>
<gene>
    <name evidence="7" type="ORF">D5039_20100</name>
</gene>
<protein>
    <submittedName>
        <fullName evidence="7">SIS domain-containing protein</fullName>
    </submittedName>
</protein>
<keyword evidence="8" id="KW-1185">Reference proteome</keyword>
<dbReference type="CDD" id="cd05013">
    <property type="entry name" value="SIS_RpiR"/>
    <property type="match status" value="1"/>
</dbReference>
<dbReference type="Gene3D" id="1.10.10.10">
    <property type="entry name" value="Winged helix-like DNA-binding domain superfamily/Winged helix DNA-binding domain"/>
    <property type="match status" value="1"/>
</dbReference>
<dbReference type="PROSITE" id="PS51464">
    <property type="entry name" value="SIS"/>
    <property type="match status" value="1"/>
</dbReference>
<evidence type="ECO:0000259" key="6">
    <source>
        <dbReference type="PROSITE" id="PS51464"/>
    </source>
</evidence>
<evidence type="ECO:0000313" key="8">
    <source>
        <dbReference type="Proteomes" id="UP001208935"/>
    </source>
</evidence>
<evidence type="ECO:0000259" key="5">
    <source>
        <dbReference type="PROSITE" id="PS51071"/>
    </source>
</evidence>
<dbReference type="InterPro" id="IPR009057">
    <property type="entry name" value="Homeodomain-like_sf"/>
</dbReference>
<feature type="domain" description="HTH rpiR-type" evidence="5">
    <location>
        <begin position="4"/>
        <end position="80"/>
    </location>
</feature>
<dbReference type="InterPro" id="IPR035472">
    <property type="entry name" value="RpiR-like_SIS"/>
</dbReference>
<dbReference type="SUPFAM" id="SSF53697">
    <property type="entry name" value="SIS domain"/>
    <property type="match status" value="1"/>
</dbReference>
<dbReference type="InterPro" id="IPR046348">
    <property type="entry name" value="SIS_dom_sf"/>
</dbReference>
<evidence type="ECO:0000256" key="4">
    <source>
        <dbReference type="ARBA" id="ARBA00023163"/>
    </source>
</evidence>
<proteinExistence type="predicted"/>
<evidence type="ECO:0000256" key="2">
    <source>
        <dbReference type="ARBA" id="ARBA00023125"/>
    </source>
</evidence>
<dbReference type="EMBL" id="QZCW01000004">
    <property type="protein sequence ID" value="MCW5323360.1"/>
    <property type="molecule type" value="Genomic_DNA"/>
</dbReference>
<sequence>MFETPAMQRIIRLYPSLSRAQQRIADHVLHHVFDVATASIEELAQATGVSVATANRFARTIGHEGYPEFRADLLQTFKAALEPVEKLRARQTGALAHDTLATVMAQSADNLEATARMLSAHTCEQLVRALRQAERVYIVGFGGSAFLASSALHHLDPHCRNAHLIGGEGGGEQAVRRMNKLRAKDLVLGISFPRYSADTVRLIDFAQQRGALVAALTDGPASPLVGFAQHVLYVKADSTLLSHSNVAALAVIEGLGAALAQEHPDALAQARDLTGQLMPYLYFERATAPRARSAARAKRKP</sequence>
<accession>A0ABT3KZW7</accession>
<evidence type="ECO:0000256" key="3">
    <source>
        <dbReference type="ARBA" id="ARBA00023152"/>
    </source>
</evidence>